<dbReference type="SMART" id="SM00494">
    <property type="entry name" value="ChtBD2"/>
    <property type="match status" value="2"/>
</dbReference>
<feature type="region of interest" description="Disordered" evidence="1">
    <location>
        <begin position="681"/>
        <end position="701"/>
    </location>
</feature>
<dbReference type="PANTHER" id="PTHR24020:SF20">
    <property type="entry name" value="PH DOMAIN-CONTAINING PROTEIN"/>
    <property type="match status" value="1"/>
</dbReference>
<feature type="signal peptide" evidence="2">
    <location>
        <begin position="1"/>
        <end position="21"/>
    </location>
</feature>
<dbReference type="PROSITE" id="PS50234">
    <property type="entry name" value="VWFA"/>
    <property type="match status" value="1"/>
</dbReference>
<reference evidence="6" key="1">
    <citation type="submission" date="2025-08" db="UniProtKB">
        <authorList>
            <consortium name="RefSeq"/>
        </authorList>
    </citation>
    <scope>IDENTIFICATION</scope>
    <source>
        <tissue evidence="6">Whole sample</tissue>
    </source>
</reference>
<evidence type="ECO:0000313" key="5">
    <source>
        <dbReference type="Proteomes" id="UP000694844"/>
    </source>
</evidence>
<keyword evidence="2" id="KW-0732">Signal</keyword>
<feature type="compositionally biased region" description="Polar residues" evidence="1">
    <location>
        <begin position="597"/>
        <end position="611"/>
    </location>
</feature>
<dbReference type="GO" id="GO:0005576">
    <property type="term" value="C:extracellular region"/>
    <property type="evidence" value="ECO:0007669"/>
    <property type="project" value="InterPro"/>
</dbReference>
<feature type="chain" id="PRO_5034182713" evidence="2">
    <location>
        <begin position="22"/>
        <end position="833"/>
    </location>
</feature>
<organism evidence="5 6">
    <name type="scientific">Crassostrea virginica</name>
    <name type="common">Eastern oyster</name>
    <dbReference type="NCBI Taxonomy" id="6565"/>
    <lineage>
        <taxon>Eukaryota</taxon>
        <taxon>Metazoa</taxon>
        <taxon>Spiralia</taxon>
        <taxon>Lophotrochozoa</taxon>
        <taxon>Mollusca</taxon>
        <taxon>Bivalvia</taxon>
        <taxon>Autobranchia</taxon>
        <taxon>Pteriomorphia</taxon>
        <taxon>Ostreida</taxon>
        <taxon>Ostreoidea</taxon>
        <taxon>Ostreidae</taxon>
        <taxon>Crassostrea</taxon>
    </lineage>
</organism>
<evidence type="ECO:0000259" key="4">
    <source>
        <dbReference type="PROSITE" id="PS50940"/>
    </source>
</evidence>
<keyword evidence="5" id="KW-1185">Reference proteome</keyword>
<feature type="region of interest" description="Disordered" evidence="1">
    <location>
        <begin position="597"/>
        <end position="630"/>
    </location>
</feature>
<feature type="domain" description="Chitin-binding type-2" evidence="4">
    <location>
        <begin position="708"/>
        <end position="758"/>
    </location>
</feature>
<sequence length="833" mass="90213">MNNIIHVCAMCIVIWTFPVRAQTDMTRMDNSYGPLVVDTTIKLLRDACLIKDHLLLERIASFETNDGLDIISGDHGGIWKVDEEMFNFTKSGTPELKIIQDEVFKKLFVLWSGINWKDLSKPLYSGLAAAMYLKAKTNETVPLSKPEQAKFWKKYFRTNGNEQAFLAAMQAMPEGCNEPSQVDLTFVVETSSNVKPLELRQMKNFMNRVINGLVVSIENVQVAVVTFGSQANVLFHLNTHSNKINIVSAVDSMTSSGSSVATDEALKLTRDDVISRNNGARTGAAQVTVLLTRSPPDNMKATQQEAALLIDHDVTLFTIAIGSALNPDDLNQISSQPNCVHYNYLDDFVDLEGFAVEMDQAICSAPAVLSSGAFTHPCNVDTLLSIPDNPYGTTLQISVWSGSRTVYTSYLFGLPDTAKNDIAVTVDSSQPLTLYLQDNSPSYSVSLKNVMGLLCMNNYTVDIQVGPPAAVSSDTICIVKGTKKDCSNVTMNSTPATTTTTPTTTITTTTTATTTTPIAISTTQPIPIPTTSTNIHQTTANICVGNITTAPHPSDPTKFLMCDIKGQLLTVQCPPNETFCAVTNLCQVNCPTSTAKISQQTTTPILAPSTNSASSAKPLTSSSPNQSTTPKNPIIIIVLTTGPPVIVGSGTASVASTTTPSTGPQQTTPAVITPITTQIIPTTTQRGNPHNTTPNHSTHGTTNPNCHQNPCTANALMNSFLYFSACDEHEFYHCTGINTMTTERCPTDKIYNPNIFNCVNEFVYNEDTLTFDKTITNPCKYKSGDAYLVHPTDNSKFIHCDGFWNGFMRTCPSGEVFSQTAQTCISSLSSLIG</sequence>
<feature type="region of interest" description="Disordered" evidence="1">
    <location>
        <begin position="650"/>
        <end position="669"/>
    </location>
</feature>
<dbReference type="CDD" id="cd01450">
    <property type="entry name" value="vWFA_subfamily_ECM"/>
    <property type="match status" value="1"/>
</dbReference>
<dbReference type="InterPro" id="IPR036508">
    <property type="entry name" value="Chitin-bd_dom_sf"/>
</dbReference>
<dbReference type="PANTHER" id="PTHR24020">
    <property type="entry name" value="COLLAGEN ALPHA"/>
    <property type="match status" value="1"/>
</dbReference>
<dbReference type="SUPFAM" id="SSF53300">
    <property type="entry name" value="vWA-like"/>
    <property type="match status" value="1"/>
</dbReference>
<evidence type="ECO:0000256" key="2">
    <source>
        <dbReference type="SAM" id="SignalP"/>
    </source>
</evidence>
<dbReference type="GO" id="GO:0008061">
    <property type="term" value="F:chitin binding"/>
    <property type="evidence" value="ECO:0007669"/>
    <property type="project" value="InterPro"/>
</dbReference>
<dbReference type="KEGG" id="cvn:111127503"/>
<protein>
    <submittedName>
        <fullName evidence="6">Mucin-5AC-like</fullName>
    </submittedName>
</protein>
<feature type="domain" description="VWFA" evidence="3">
    <location>
        <begin position="183"/>
        <end position="358"/>
    </location>
</feature>
<dbReference type="Pfam" id="PF00092">
    <property type="entry name" value="VWA"/>
    <property type="match status" value="1"/>
</dbReference>
<dbReference type="SUPFAM" id="SSF57625">
    <property type="entry name" value="Invertebrate chitin-binding proteins"/>
    <property type="match status" value="2"/>
</dbReference>
<dbReference type="InterPro" id="IPR050525">
    <property type="entry name" value="ECM_Assembly_Org"/>
</dbReference>
<accession>A0A8B8DLE5</accession>
<gene>
    <name evidence="6" type="primary">LOC111127503</name>
</gene>
<dbReference type="OrthoDB" id="6129684at2759"/>
<dbReference type="InterPro" id="IPR002557">
    <property type="entry name" value="Chitin-bd_dom"/>
</dbReference>
<dbReference type="GeneID" id="111127503"/>
<name>A0A8B8DLE5_CRAVI</name>
<evidence type="ECO:0000256" key="1">
    <source>
        <dbReference type="SAM" id="MobiDB-lite"/>
    </source>
</evidence>
<dbReference type="RefSeq" id="XP_022328414.1">
    <property type="nucleotide sequence ID" value="XM_022472706.1"/>
</dbReference>
<feature type="domain" description="Chitin-binding type-2" evidence="4">
    <location>
        <begin position="776"/>
        <end position="824"/>
    </location>
</feature>
<dbReference type="InterPro" id="IPR002035">
    <property type="entry name" value="VWF_A"/>
</dbReference>
<dbReference type="Proteomes" id="UP000694844">
    <property type="component" value="Chromosome 3"/>
</dbReference>
<proteinExistence type="predicted"/>
<dbReference type="AlphaFoldDB" id="A0A8B8DLE5"/>
<dbReference type="Pfam" id="PF01607">
    <property type="entry name" value="CBM_14"/>
    <property type="match status" value="1"/>
</dbReference>
<evidence type="ECO:0000313" key="6">
    <source>
        <dbReference type="RefSeq" id="XP_022328414.1"/>
    </source>
</evidence>
<evidence type="ECO:0000259" key="3">
    <source>
        <dbReference type="PROSITE" id="PS50234"/>
    </source>
</evidence>
<feature type="compositionally biased region" description="Low complexity" evidence="1">
    <location>
        <begin position="612"/>
        <end position="624"/>
    </location>
</feature>
<dbReference type="InterPro" id="IPR036465">
    <property type="entry name" value="vWFA_dom_sf"/>
</dbReference>
<dbReference type="Gene3D" id="3.40.50.410">
    <property type="entry name" value="von Willebrand factor, type A domain"/>
    <property type="match status" value="1"/>
</dbReference>
<dbReference type="PROSITE" id="PS50940">
    <property type="entry name" value="CHIT_BIND_II"/>
    <property type="match status" value="2"/>
</dbReference>
<dbReference type="Gene3D" id="2.170.140.10">
    <property type="entry name" value="Chitin binding domain"/>
    <property type="match status" value="1"/>
</dbReference>
<feature type="compositionally biased region" description="Polar residues" evidence="1">
    <location>
        <begin position="686"/>
        <end position="701"/>
    </location>
</feature>
<dbReference type="SMART" id="SM00327">
    <property type="entry name" value="VWA"/>
    <property type="match status" value="1"/>
</dbReference>